<evidence type="ECO:0000313" key="2">
    <source>
        <dbReference type="Proteomes" id="UP001234913"/>
    </source>
</evidence>
<gene>
    <name evidence="1" type="ORF">QUC96_010180</name>
</gene>
<name>A0ACD5FKS0_STAHY</name>
<reference evidence="1" key="1">
    <citation type="submission" date="2024-09" db="EMBL/GenBank/DDBJ databases">
        <authorList>
            <person name="Gagne-Thivierge C."/>
        </authorList>
    </citation>
    <scope>NUCLEOTIDE SEQUENCE</scope>
    <source>
        <strain evidence="1">SC310</strain>
    </source>
</reference>
<evidence type="ECO:0000313" key="1">
    <source>
        <dbReference type="EMBL" id="XKR68805.1"/>
    </source>
</evidence>
<sequence length="109" mass="12553">MIDYATLYAEKVVSGDILVSKKNYAAAKRHLNDLKNPPDGCYWDVEKANKTIKFIEMLPDPKTNEPMPLMLFQKFIVGSIYGWRRDGGFRRFTKCYVSMARKQGSDLPI</sequence>
<organism evidence="1 2">
    <name type="scientific">Staphylococcus hyicus</name>
    <dbReference type="NCBI Taxonomy" id="1284"/>
    <lineage>
        <taxon>Bacteria</taxon>
        <taxon>Bacillati</taxon>
        <taxon>Bacillota</taxon>
        <taxon>Bacilli</taxon>
        <taxon>Bacillales</taxon>
        <taxon>Staphylococcaceae</taxon>
        <taxon>Staphylococcus</taxon>
    </lineage>
</organism>
<accession>A0ACD5FKS0</accession>
<dbReference type="Proteomes" id="UP001234913">
    <property type="component" value="Chromosome"/>
</dbReference>
<keyword evidence="2" id="KW-1185">Reference proteome</keyword>
<dbReference type="EMBL" id="CP171742">
    <property type="protein sequence ID" value="XKR68805.1"/>
    <property type="molecule type" value="Genomic_DNA"/>
</dbReference>
<protein>
    <submittedName>
        <fullName evidence="1">Terminase large subunit domain-containing protein</fullName>
    </submittedName>
</protein>
<proteinExistence type="predicted"/>